<evidence type="ECO:0000256" key="4">
    <source>
        <dbReference type="ARBA" id="ARBA00023136"/>
    </source>
</evidence>
<protein>
    <submittedName>
        <fullName evidence="10">Uncharacterized protein LOC116188249</fullName>
    </submittedName>
</protein>
<dbReference type="PANTHER" id="PTHR31422">
    <property type="entry name" value="BNAANNG28530D PROTEIN"/>
    <property type="match status" value="1"/>
</dbReference>
<evidence type="ECO:0000313" key="10">
    <source>
        <dbReference type="RefSeq" id="XP_031373334.1"/>
    </source>
</evidence>
<dbReference type="PANTHER" id="PTHR31422:SF44">
    <property type="entry name" value="GTD-BINDING DOMAIN-CONTAINING PROTEIN"/>
    <property type="match status" value="1"/>
</dbReference>
<reference evidence="10" key="2">
    <citation type="submission" date="2025-08" db="UniProtKB">
        <authorList>
            <consortium name="RefSeq"/>
        </authorList>
    </citation>
    <scope>IDENTIFICATION</scope>
    <source>
        <tissue evidence="10">Leaf</tissue>
    </source>
</reference>
<dbReference type="Proteomes" id="UP000515151">
    <property type="component" value="Chromosome 8"/>
</dbReference>
<dbReference type="Pfam" id="PF04576">
    <property type="entry name" value="Zein-binding"/>
    <property type="match status" value="1"/>
</dbReference>
<keyword evidence="9" id="KW-1185">Reference proteome</keyword>
<dbReference type="GO" id="GO:0016020">
    <property type="term" value="C:membrane"/>
    <property type="evidence" value="ECO:0007669"/>
    <property type="project" value="UniProtKB-SubCell"/>
</dbReference>
<feature type="compositionally biased region" description="Polar residues" evidence="6">
    <location>
        <begin position="612"/>
        <end position="623"/>
    </location>
</feature>
<dbReference type="InterPro" id="IPR007656">
    <property type="entry name" value="GTD-bd"/>
</dbReference>
<evidence type="ECO:0000256" key="3">
    <source>
        <dbReference type="ARBA" id="ARBA00022989"/>
    </source>
</evidence>
<keyword evidence="3 7" id="KW-1133">Transmembrane helix</keyword>
<gene>
    <name evidence="10" type="primary">LOC116188249</name>
</gene>
<sequence length="623" mass="69765">MGPQASPRYWTLMGLILAFLDLGLAYFLLCASALWFFWSKFLNLFGLYVPCPCRGVPGFVDSRLCWHKLLVEIPMRNILAVQVLVRSRLPFSSIWYEEQGCGFNLPVDKTKGSENWFLDSSSEASLGLDSGLVLRSLRDRGTGDVKGKGVLSQKQQRYARRRRRVTLGNGKYSSSLRNLGSSSVTERSSVCGFNEGMRSEIGESLSPLIGIEGTFQGDEKVPFGTDMGEKSWHSFELSESINGGKSAYTNTSCAESFIEETAETVTDESNKVRMLEKALEEVKAAYNALVLELDQERSAAGTAAEEAMAMISRLQNEKASIEMEVRQNQRMVDEKLAYDEEEMNILKEILVRREMENFVLENEVETLKQMMSSSDNNSEGCPRDEDIRLAVPQVENGGMNGEKAVVRIDNSSSYRSQEDVFQSKSLESDTSTELEVLEKNGETQKCLSCDCEGSNKYGQERDNEVPQVVYDVHVVDDETEQPVRRTDKDGPVTDISLDVELIGQRSSLDTINGLEGLGSIHDSGRSLLSTVSSERLRLDSEVEWLREMLRKVQEEKEKLKLSAENRDKGRIELKLLEEIRDQLQEIQKLGKPLRHSSLPPSISKANLKRSRSQSGSGNAQESA</sequence>
<dbReference type="RefSeq" id="XP_031373334.1">
    <property type="nucleotide sequence ID" value="XM_031517474.1"/>
</dbReference>
<evidence type="ECO:0000256" key="6">
    <source>
        <dbReference type="SAM" id="MobiDB-lite"/>
    </source>
</evidence>
<accession>A0A6P8BSJ5</accession>
<evidence type="ECO:0000256" key="5">
    <source>
        <dbReference type="SAM" id="Coils"/>
    </source>
</evidence>
<dbReference type="PROSITE" id="PS51775">
    <property type="entry name" value="GTD_BINDING"/>
    <property type="match status" value="1"/>
</dbReference>
<evidence type="ECO:0000256" key="1">
    <source>
        <dbReference type="ARBA" id="ARBA00004370"/>
    </source>
</evidence>
<feature type="region of interest" description="Disordered" evidence="6">
    <location>
        <begin position="589"/>
        <end position="623"/>
    </location>
</feature>
<dbReference type="OrthoDB" id="1933744at2759"/>
<keyword evidence="5" id="KW-0175">Coiled coil</keyword>
<keyword evidence="2 7" id="KW-0812">Transmembrane</keyword>
<proteinExistence type="predicted"/>
<feature type="domain" description="GTD-binding" evidence="8">
    <location>
        <begin position="270"/>
        <end position="368"/>
    </location>
</feature>
<name>A0A6P8BSJ5_PUNGR</name>
<keyword evidence="4 7" id="KW-0472">Membrane</keyword>
<evidence type="ECO:0000313" key="9">
    <source>
        <dbReference type="Proteomes" id="UP000515151"/>
    </source>
</evidence>
<dbReference type="GeneID" id="116188249"/>
<dbReference type="AlphaFoldDB" id="A0A6P8BSJ5"/>
<reference evidence="9" key="1">
    <citation type="journal article" date="2020" name="Plant Biotechnol. J.">
        <title>The pomegranate (Punica granatum L.) draft genome dissects genetic divergence between soft- and hard-seeded cultivars.</title>
        <authorList>
            <person name="Luo X."/>
            <person name="Li H."/>
            <person name="Wu Z."/>
            <person name="Yao W."/>
            <person name="Zhao P."/>
            <person name="Cao D."/>
            <person name="Yu H."/>
            <person name="Li K."/>
            <person name="Poudel K."/>
            <person name="Zhao D."/>
            <person name="Zhang F."/>
            <person name="Xia X."/>
            <person name="Chen L."/>
            <person name="Wang Q."/>
            <person name="Jing D."/>
            <person name="Cao S."/>
        </authorList>
    </citation>
    <scope>NUCLEOTIDE SEQUENCE [LARGE SCALE GENOMIC DNA]</scope>
    <source>
        <strain evidence="9">cv. Tunisia</strain>
    </source>
</reference>
<feature type="transmembrane region" description="Helical" evidence="7">
    <location>
        <begin position="12"/>
        <end position="38"/>
    </location>
</feature>
<organism evidence="9 10">
    <name type="scientific">Punica granatum</name>
    <name type="common">Pomegranate</name>
    <dbReference type="NCBI Taxonomy" id="22663"/>
    <lineage>
        <taxon>Eukaryota</taxon>
        <taxon>Viridiplantae</taxon>
        <taxon>Streptophyta</taxon>
        <taxon>Embryophyta</taxon>
        <taxon>Tracheophyta</taxon>
        <taxon>Spermatophyta</taxon>
        <taxon>Magnoliopsida</taxon>
        <taxon>eudicotyledons</taxon>
        <taxon>Gunneridae</taxon>
        <taxon>Pentapetalae</taxon>
        <taxon>rosids</taxon>
        <taxon>malvids</taxon>
        <taxon>Myrtales</taxon>
        <taxon>Lythraceae</taxon>
        <taxon>Punica</taxon>
    </lineage>
</organism>
<evidence type="ECO:0000256" key="2">
    <source>
        <dbReference type="ARBA" id="ARBA00022692"/>
    </source>
</evidence>
<feature type="coiled-coil region" evidence="5">
    <location>
        <begin position="265"/>
        <end position="331"/>
    </location>
</feature>
<comment type="subcellular location">
    <subcellularLocation>
        <location evidence="1">Membrane</location>
    </subcellularLocation>
</comment>
<dbReference type="GO" id="GO:0080115">
    <property type="term" value="F:myosin XI tail binding"/>
    <property type="evidence" value="ECO:0007669"/>
    <property type="project" value="UniProtKB-ARBA"/>
</dbReference>
<evidence type="ECO:0000256" key="7">
    <source>
        <dbReference type="SAM" id="Phobius"/>
    </source>
</evidence>
<evidence type="ECO:0000259" key="8">
    <source>
        <dbReference type="PROSITE" id="PS51775"/>
    </source>
</evidence>